<accession>A0AAW1KJK0</accession>
<name>A0AAW1KJK0_POPJA</name>
<reference evidence="1 2" key="1">
    <citation type="journal article" date="2024" name="BMC Genomics">
        <title>De novo assembly and annotation of Popillia japonica's genome with initial clues to its potential as an invasive pest.</title>
        <authorList>
            <person name="Cucini C."/>
            <person name="Boschi S."/>
            <person name="Funari R."/>
            <person name="Cardaioli E."/>
            <person name="Iannotti N."/>
            <person name="Marturano G."/>
            <person name="Paoli F."/>
            <person name="Bruttini M."/>
            <person name="Carapelli A."/>
            <person name="Frati F."/>
            <person name="Nardi F."/>
        </authorList>
    </citation>
    <scope>NUCLEOTIDE SEQUENCE [LARGE SCALE GENOMIC DNA]</scope>
    <source>
        <strain evidence="1">DMR45628</strain>
    </source>
</reference>
<keyword evidence="2" id="KW-1185">Reference proteome</keyword>
<dbReference type="Proteomes" id="UP001458880">
    <property type="component" value="Unassembled WGS sequence"/>
</dbReference>
<dbReference type="AlphaFoldDB" id="A0AAW1KJK0"/>
<evidence type="ECO:0000313" key="1">
    <source>
        <dbReference type="EMBL" id="KAK9720241.1"/>
    </source>
</evidence>
<dbReference type="EMBL" id="JASPKY010000212">
    <property type="protein sequence ID" value="KAK9720241.1"/>
    <property type="molecule type" value="Genomic_DNA"/>
</dbReference>
<comment type="caution">
    <text evidence="1">The sequence shown here is derived from an EMBL/GenBank/DDBJ whole genome shotgun (WGS) entry which is preliminary data.</text>
</comment>
<protein>
    <submittedName>
        <fullName evidence="1">Uncharacterized protein</fullName>
    </submittedName>
</protein>
<gene>
    <name evidence="1" type="ORF">QE152_g22191</name>
</gene>
<proteinExistence type="predicted"/>
<evidence type="ECO:0000313" key="2">
    <source>
        <dbReference type="Proteomes" id="UP001458880"/>
    </source>
</evidence>
<sequence length="226" mass="25777">MGLIGKLYLYESTLDANGKFKVFMDTLVGALTDSFPETKCSIDRSHINKSWFNAKLRGMRENLKLLCDICDATDSAALRSYRNEYRKKYKQNIINAKTSMNNRIIRESNYSSRVMWNVVNAYRKNSNTVEADFDPNEANHFFISHPRDMTETVTEGSRDAYTYLNTINCVGCCFSLDLVSPVQVRDGIYSLKPSNSRDIYGFTVSIIKSIKDLLVLPLTKLINLST</sequence>
<organism evidence="1 2">
    <name type="scientific">Popillia japonica</name>
    <name type="common">Japanese beetle</name>
    <dbReference type="NCBI Taxonomy" id="7064"/>
    <lineage>
        <taxon>Eukaryota</taxon>
        <taxon>Metazoa</taxon>
        <taxon>Ecdysozoa</taxon>
        <taxon>Arthropoda</taxon>
        <taxon>Hexapoda</taxon>
        <taxon>Insecta</taxon>
        <taxon>Pterygota</taxon>
        <taxon>Neoptera</taxon>
        <taxon>Endopterygota</taxon>
        <taxon>Coleoptera</taxon>
        <taxon>Polyphaga</taxon>
        <taxon>Scarabaeiformia</taxon>
        <taxon>Scarabaeidae</taxon>
        <taxon>Rutelinae</taxon>
        <taxon>Popillia</taxon>
    </lineage>
</organism>